<dbReference type="InterPro" id="IPR029063">
    <property type="entry name" value="SAM-dependent_MTases_sf"/>
</dbReference>
<dbReference type="PANTHER" id="PTHR14614:SF39">
    <property type="entry name" value="HISTIDINE PROTEIN METHYLTRANSFERASE 1 HOMOLOG"/>
    <property type="match status" value="1"/>
</dbReference>
<dbReference type="Pfam" id="PF10294">
    <property type="entry name" value="Methyltransf_16"/>
    <property type="match status" value="1"/>
</dbReference>
<dbReference type="GO" id="GO:0005737">
    <property type="term" value="C:cytoplasm"/>
    <property type="evidence" value="ECO:0007669"/>
    <property type="project" value="UniProtKB-SubCell"/>
</dbReference>
<dbReference type="Proteomes" id="UP000232323">
    <property type="component" value="Unassembled WGS sequence"/>
</dbReference>
<keyword evidence="4" id="KW-0963">Cytoplasm</keyword>
<keyword evidence="5" id="KW-0489">Methyltransferase</keyword>
<name>A0A250WUH2_9CHLO</name>
<keyword evidence="7" id="KW-0949">S-adenosyl-L-methionine</keyword>
<keyword evidence="6" id="KW-0808">Transferase</keyword>
<keyword evidence="12" id="KW-1185">Reference proteome</keyword>
<dbReference type="EC" id="2.1.1.85" evidence="3"/>
<protein>
    <recommendedName>
        <fullName evidence="3">protein-histidine N-methyltransferase</fullName>
        <ecNumber evidence="3">2.1.1.85</ecNumber>
    </recommendedName>
</protein>
<sequence>MGEEEKFAFNFPTSRGDHSEPDNENNPYVEELDERAEEEDEEEVEYIEYDPAQELQNKRPDKVPSFEEVEIVQGVSLRKGRVSGGEIAELLNDERASTNDLIPGVYEGGFKLWEGAVDLCKQLCEIFKLDAEKLKAGETTGDLEGKKVLELGCGHGLPGILCLLAGADVHFQDFNPEVLRQLTMPNVSENLSRMTMGRRRGSTRFFSGDWAHLGELLSSKGLGGHYDIILTSESIYNQEAQWRLLECIKQVLQPPHAVVYLAAKSYYFGVGGGLKTFRKVVKEDGIFEVKTLSKIQDAASGNVREVLELRFPESIAPYFL</sequence>
<dbReference type="GO" id="GO:0005634">
    <property type="term" value="C:nucleus"/>
    <property type="evidence" value="ECO:0007669"/>
    <property type="project" value="UniProtKB-SubCell"/>
</dbReference>
<evidence type="ECO:0000256" key="3">
    <source>
        <dbReference type="ARBA" id="ARBA00012533"/>
    </source>
</evidence>
<evidence type="ECO:0000313" key="12">
    <source>
        <dbReference type="Proteomes" id="UP000232323"/>
    </source>
</evidence>
<dbReference type="GO" id="GO:0032259">
    <property type="term" value="P:methylation"/>
    <property type="evidence" value="ECO:0007669"/>
    <property type="project" value="UniProtKB-KW"/>
</dbReference>
<dbReference type="PANTHER" id="PTHR14614">
    <property type="entry name" value="HEPATOCELLULAR CARCINOMA-ASSOCIATED ANTIGEN"/>
    <property type="match status" value="1"/>
</dbReference>
<feature type="region of interest" description="Disordered" evidence="10">
    <location>
        <begin position="1"/>
        <end position="44"/>
    </location>
</feature>
<evidence type="ECO:0000256" key="4">
    <source>
        <dbReference type="ARBA" id="ARBA00022490"/>
    </source>
</evidence>
<keyword evidence="8" id="KW-0539">Nucleus</keyword>
<comment type="similarity">
    <text evidence="9">Belongs to the methyltransferase superfamily. METTL18 family.</text>
</comment>
<evidence type="ECO:0000256" key="5">
    <source>
        <dbReference type="ARBA" id="ARBA00022603"/>
    </source>
</evidence>
<dbReference type="CDD" id="cd02440">
    <property type="entry name" value="AdoMet_MTases"/>
    <property type="match status" value="1"/>
</dbReference>
<dbReference type="SUPFAM" id="SSF53335">
    <property type="entry name" value="S-adenosyl-L-methionine-dependent methyltransferases"/>
    <property type="match status" value="1"/>
</dbReference>
<evidence type="ECO:0000256" key="8">
    <source>
        <dbReference type="ARBA" id="ARBA00023242"/>
    </source>
</evidence>
<evidence type="ECO:0000256" key="9">
    <source>
        <dbReference type="ARBA" id="ARBA00038126"/>
    </source>
</evidence>
<evidence type="ECO:0000256" key="7">
    <source>
        <dbReference type="ARBA" id="ARBA00022691"/>
    </source>
</evidence>
<organism evidence="11 12">
    <name type="scientific">Chlamydomonas eustigma</name>
    <dbReference type="NCBI Taxonomy" id="1157962"/>
    <lineage>
        <taxon>Eukaryota</taxon>
        <taxon>Viridiplantae</taxon>
        <taxon>Chlorophyta</taxon>
        <taxon>core chlorophytes</taxon>
        <taxon>Chlorophyceae</taxon>
        <taxon>CS clade</taxon>
        <taxon>Chlamydomonadales</taxon>
        <taxon>Chlamydomonadaceae</taxon>
        <taxon>Chlamydomonas</taxon>
    </lineage>
</organism>
<accession>A0A250WUH2</accession>
<dbReference type="InterPro" id="IPR019410">
    <property type="entry name" value="Methyltransf_16"/>
</dbReference>
<comment type="subcellular location">
    <subcellularLocation>
        <location evidence="2">Cytoplasm</location>
    </subcellularLocation>
    <subcellularLocation>
        <location evidence="1">Nucleus</location>
    </subcellularLocation>
</comment>
<dbReference type="Gene3D" id="3.40.50.150">
    <property type="entry name" value="Vaccinia Virus protein VP39"/>
    <property type="match status" value="1"/>
</dbReference>
<evidence type="ECO:0000256" key="1">
    <source>
        <dbReference type="ARBA" id="ARBA00004123"/>
    </source>
</evidence>
<gene>
    <name evidence="11" type="ORF">CEUSTIGMA_g1926.t1</name>
</gene>
<dbReference type="EMBL" id="BEGY01000007">
    <property type="protein sequence ID" value="GAX74477.1"/>
    <property type="molecule type" value="Genomic_DNA"/>
</dbReference>
<dbReference type="AlphaFoldDB" id="A0A250WUH2"/>
<dbReference type="OrthoDB" id="1723750at2759"/>
<feature type="compositionally biased region" description="Acidic residues" evidence="10">
    <location>
        <begin position="30"/>
        <end position="44"/>
    </location>
</feature>
<comment type="caution">
    <text evidence="11">The sequence shown here is derived from an EMBL/GenBank/DDBJ whole genome shotgun (WGS) entry which is preliminary data.</text>
</comment>
<evidence type="ECO:0000256" key="10">
    <source>
        <dbReference type="SAM" id="MobiDB-lite"/>
    </source>
</evidence>
<dbReference type="STRING" id="1157962.A0A250WUH2"/>
<proteinExistence type="inferred from homology"/>
<evidence type="ECO:0000256" key="2">
    <source>
        <dbReference type="ARBA" id="ARBA00004496"/>
    </source>
</evidence>
<dbReference type="GO" id="GO:0018064">
    <property type="term" value="F:protein-L-histidine N-tele-methyltransferase activity"/>
    <property type="evidence" value="ECO:0007669"/>
    <property type="project" value="UniProtKB-EC"/>
</dbReference>
<evidence type="ECO:0000313" key="11">
    <source>
        <dbReference type="EMBL" id="GAX74477.1"/>
    </source>
</evidence>
<reference evidence="11 12" key="1">
    <citation type="submission" date="2017-08" db="EMBL/GenBank/DDBJ databases">
        <title>Acidophilic green algal genome provides insights into adaptation to an acidic environment.</title>
        <authorList>
            <person name="Hirooka S."/>
            <person name="Hirose Y."/>
            <person name="Kanesaki Y."/>
            <person name="Higuchi S."/>
            <person name="Fujiwara T."/>
            <person name="Onuma R."/>
            <person name="Era A."/>
            <person name="Ohbayashi R."/>
            <person name="Uzuka A."/>
            <person name="Nozaki H."/>
            <person name="Yoshikawa H."/>
            <person name="Miyagishima S.Y."/>
        </authorList>
    </citation>
    <scope>NUCLEOTIDE SEQUENCE [LARGE SCALE GENOMIC DNA]</scope>
    <source>
        <strain evidence="11 12">NIES-2499</strain>
    </source>
</reference>
<evidence type="ECO:0000256" key="6">
    <source>
        <dbReference type="ARBA" id="ARBA00022679"/>
    </source>
</evidence>